<keyword evidence="9 12" id="KW-0653">Protein transport</keyword>
<reference evidence="14 15" key="1">
    <citation type="submission" date="2014-12" db="EMBL/GenBank/DDBJ databases">
        <authorList>
            <person name="Baeyen S."/>
        </authorList>
    </citation>
    <scope>NUCLEOTIDE SEQUENCE [LARGE SCALE GENOMIC DNA]</scope>
    <source>
        <strain evidence="14 15">LMG 28496</strain>
    </source>
</reference>
<sequence>MSFSTSSDDDAISDINITPLVDVMLVLLVTFIIITAPLLNNSIPLDLPQTVATPSQDQASPVVVSVDASGGVFIDSEAVALEQLPDALQNLHDKDPDVAINLRADQATGYGRVAQVLADVQKAGISRLSVVTESP</sequence>
<keyword evidence="7" id="KW-0997">Cell inner membrane</keyword>
<keyword evidence="10 13" id="KW-1133">Transmembrane helix</keyword>
<dbReference type="PANTHER" id="PTHR30558">
    <property type="entry name" value="EXBD MEMBRANE COMPONENT OF PMF-DRIVEN MACROMOLECULE IMPORT SYSTEM"/>
    <property type="match status" value="1"/>
</dbReference>
<proteinExistence type="inferred from homology"/>
<accession>A0ABR5JNU8</accession>
<comment type="subcellular location">
    <subcellularLocation>
        <location evidence="2">Cell inner membrane</location>
        <topology evidence="2">Single-pass type II membrane protein</topology>
    </subcellularLocation>
    <subcellularLocation>
        <location evidence="12">Cell membrane</location>
        <topology evidence="12">Single-pass type II membrane protein</topology>
    </subcellularLocation>
</comment>
<evidence type="ECO:0000256" key="6">
    <source>
        <dbReference type="ARBA" id="ARBA00022475"/>
    </source>
</evidence>
<evidence type="ECO:0000256" key="5">
    <source>
        <dbReference type="ARBA" id="ARBA00022448"/>
    </source>
</evidence>
<dbReference type="InterPro" id="IPR003400">
    <property type="entry name" value="ExbD"/>
</dbReference>
<comment type="subunit">
    <text evidence="4">The accessory proteins ExbB and ExbD seem to form a complex with TonB.</text>
</comment>
<comment type="function">
    <text evidence="1">Involved in the TonB-dependent energy-dependent transport of various receptor-bound substrates.</text>
</comment>
<comment type="caution">
    <text evidence="14">The sequence shown here is derived from an EMBL/GenBank/DDBJ whole genome shotgun (WGS) entry which is preliminary data.</text>
</comment>
<evidence type="ECO:0000256" key="11">
    <source>
        <dbReference type="ARBA" id="ARBA00023136"/>
    </source>
</evidence>
<evidence type="ECO:0000313" key="14">
    <source>
        <dbReference type="EMBL" id="KOP59198.1"/>
    </source>
</evidence>
<keyword evidence="8 12" id="KW-0812">Transmembrane</keyword>
<evidence type="ECO:0000256" key="4">
    <source>
        <dbReference type="ARBA" id="ARBA00011471"/>
    </source>
</evidence>
<evidence type="ECO:0000256" key="1">
    <source>
        <dbReference type="ARBA" id="ARBA00003540"/>
    </source>
</evidence>
<name>A0ABR5JNU8_9PSED</name>
<evidence type="ECO:0000256" key="13">
    <source>
        <dbReference type="SAM" id="Phobius"/>
    </source>
</evidence>
<reference evidence="14 15" key="2">
    <citation type="submission" date="2015-09" db="EMBL/GenBank/DDBJ databases">
        <title>Genome analysis of Pseudomonas syringae pv. porri LMG.</title>
        <authorList>
            <person name="Rombouts S."/>
        </authorList>
    </citation>
    <scope>NUCLEOTIDE SEQUENCE [LARGE SCALE GENOMIC DNA]</scope>
    <source>
        <strain evidence="14 15">LMG 28496</strain>
    </source>
</reference>
<feature type="transmembrane region" description="Helical" evidence="13">
    <location>
        <begin position="20"/>
        <end position="39"/>
    </location>
</feature>
<evidence type="ECO:0000256" key="2">
    <source>
        <dbReference type="ARBA" id="ARBA00004249"/>
    </source>
</evidence>
<dbReference type="Proteomes" id="UP000037201">
    <property type="component" value="Unassembled WGS sequence"/>
</dbReference>
<dbReference type="Pfam" id="PF02472">
    <property type="entry name" value="ExbD"/>
    <property type="match status" value="1"/>
</dbReference>
<evidence type="ECO:0000313" key="15">
    <source>
        <dbReference type="Proteomes" id="UP000037201"/>
    </source>
</evidence>
<evidence type="ECO:0000256" key="9">
    <source>
        <dbReference type="ARBA" id="ARBA00022927"/>
    </source>
</evidence>
<keyword evidence="11 13" id="KW-0472">Membrane</keyword>
<evidence type="ECO:0000256" key="3">
    <source>
        <dbReference type="ARBA" id="ARBA00005811"/>
    </source>
</evidence>
<dbReference type="Gene3D" id="3.30.420.270">
    <property type="match status" value="1"/>
</dbReference>
<evidence type="ECO:0000256" key="10">
    <source>
        <dbReference type="ARBA" id="ARBA00022989"/>
    </source>
</evidence>
<gene>
    <name evidence="14" type="ORF">OX90_13105</name>
</gene>
<evidence type="ECO:0000256" key="8">
    <source>
        <dbReference type="ARBA" id="ARBA00022692"/>
    </source>
</evidence>
<evidence type="ECO:0000256" key="12">
    <source>
        <dbReference type="RuleBase" id="RU003879"/>
    </source>
</evidence>
<organism evidence="14 15">
    <name type="scientific">Pseudomonas coronafaciens pv. porri</name>
    <dbReference type="NCBI Taxonomy" id="83964"/>
    <lineage>
        <taxon>Bacteria</taxon>
        <taxon>Pseudomonadati</taxon>
        <taxon>Pseudomonadota</taxon>
        <taxon>Gammaproteobacteria</taxon>
        <taxon>Pseudomonadales</taxon>
        <taxon>Pseudomonadaceae</taxon>
        <taxon>Pseudomonas</taxon>
        <taxon>Pseudomonas coronafaciens</taxon>
    </lineage>
</organism>
<keyword evidence="5 12" id="KW-0813">Transport</keyword>
<comment type="similarity">
    <text evidence="3 12">Belongs to the ExbD/TolR family.</text>
</comment>
<evidence type="ECO:0000256" key="7">
    <source>
        <dbReference type="ARBA" id="ARBA00022519"/>
    </source>
</evidence>
<keyword evidence="15" id="KW-1185">Reference proteome</keyword>
<dbReference type="RefSeq" id="WP_053480397.1">
    <property type="nucleotide sequence ID" value="NZ_JTHM01000038.1"/>
</dbReference>
<keyword evidence="6" id="KW-1003">Cell membrane</keyword>
<dbReference type="PANTHER" id="PTHR30558:SF12">
    <property type="entry name" value="BIOPOLYMER TRANSPORT PROTEIN EXBD"/>
    <property type="match status" value="1"/>
</dbReference>
<dbReference type="EMBL" id="JUEU01000146">
    <property type="protein sequence ID" value="KOP59198.1"/>
    <property type="molecule type" value="Genomic_DNA"/>
</dbReference>
<protein>
    <submittedName>
        <fullName evidence="14">Biopolymer transporter ExbD</fullName>
    </submittedName>
</protein>